<gene>
    <name evidence="1" type="ORF">BS50DRAFT_211809</name>
</gene>
<sequence length="166" mass="17664">MPSGRATGLSRGLLFGVENVRSAFKSNRIGRGQTRVLSSSSCPCWSLVACDAVDSTTCNARSGAMAARRLKHAGAVCRSSATKKDECAVPRSQSGGQACLTRPLSHRPLLSPNPHLCAHPTHCHGPRQLHPSYHLFSTMRPTVSLPIGHIVLLSPKLSSPLPARTP</sequence>
<organism evidence="1 2">
    <name type="scientific">Corynespora cassiicola Philippines</name>
    <dbReference type="NCBI Taxonomy" id="1448308"/>
    <lineage>
        <taxon>Eukaryota</taxon>
        <taxon>Fungi</taxon>
        <taxon>Dikarya</taxon>
        <taxon>Ascomycota</taxon>
        <taxon>Pezizomycotina</taxon>
        <taxon>Dothideomycetes</taxon>
        <taxon>Pleosporomycetidae</taxon>
        <taxon>Pleosporales</taxon>
        <taxon>Corynesporascaceae</taxon>
        <taxon>Corynespora</taxon>
    </lineage>
</organism>
<accession>A0A2T2N4B2</accession>
<reference evidence="1 2" key="1">
    <citation type="journal article" date="2018" name="Front. Microbiol.">
        <title>Genome-Wide Analysis of Corynespora cassiicola Leaf Fall Disease Putative Effectors.</title>
        <authorList>
            <person name="Lopez D."/>
            <person name="Ribeiro S."/>
            <person name="Label P."/>
            <person name="Fumanal B."/>
            <person name="Venisse J.S."/>
            <person name="Kohler A."/>
            <person name="de Oliveira R.R."/>
            <person name="Labutti K."/>
            <person name="Lipzen A."/>
            <person name="Lail K."/>
            <person name="Bauer D."/>
            <person name="Ohm R.A."/>
            <person name="Barry K.W."/>
            <person name="Spatafora J."/>
            <person name="Grigoriev I.V."/>
            <person name="Martin F.M."/>
            <person name="Pujade-Renaud V."/>
        </authorList>
    </citation>
    <scope>NUCLEOTIDE SEQUENCE [LARGE SCALE GENOMIC DNA]</scope>
    <source>
        <strain evidence="1 2">Philippines</strain>
    </source>
</reference>
<evidence type="ECO:0000313" key="1">
    <source>
        <dbReference type="EMBL" id="PSN60219.1"/>
    </source>
</evidence>
<evidence type="ECO:0000313" key="2">
    <source>
        <dbReference type="Proteomes" id="UP000240883"/>
    </source>
</evidence>
<proteinExistence type="predicted"/>
<name>A0A2T2N4B2_CORCC</name>
<dbReference type="Proteomes" id="UP000240883">
    <property type="component" value="Unassembled WGS sequence"/>
</dbReference>
<dbReference type="AlphaFoldDB" id="A0A2T2N4B2"/>
<protein>
    <submittedName>
        <fullName evidence="1">Uncharacterized protein</fullName>
    </submittedName>
</protein>
<keyword evidence="2" id="KW-1185">Reference proteome</keyword>
<dbReference type="EMBL" id="KZ678150">
    <property type="protein sequence ID" value="PSN60219.1"/>
    <property type="molecule type" value="Genomic_DNA"/>
</dbReference>